<evidence type="ECO:0000313" key="2">
    <source>
        <dbReference type="RefSeq" id="XP_030051201.1"/>
    </source>
</evidence>
<sequence length="346" mass="36757">MSSSWLLPSTCQITLDAFFPPGAFRPTASHCPCTSNCVLLVRSTGPIASKAFLSVLGTDAPVKAAKGTAIPLVSVNATEARSLGLALPAIFAKTETANPFLTKAVTETGHLSLSSLATAIVSLSRPALGKISSSEFLEKNSTVRKVINTFLTTPAAISPPAKLDMKFASLLAAERPTPSPASNAMHLNLSTSEGTTAQLTSQMEVEDLGENVKADVVSVMRASKSAKEKMVFQETTGSRNIRSSTEIPSAPGISKVFLAPTIRTKRTTKPPYAPAVKSPAVTMAVLRTKIRTFTSVDMDNPNDIEKFLKKVCQMLKSILPVGDCEPTWRPTEVVQILVNPENADAD</sequence>
<name>A0A6P7XD87_9AMPH</name>
<organism evidence="1 2">
    <name type="scientific">Microcaecilia unicolor</name>
    <dbReference type="NCBI Taxonomy" id="1415580"/>
    <lineage>
        <taxon>Eukaryota</taxon>
        <taxon>Metazoa</taxon>
        <taxon>Chordata</taxon>
        <taxon>Craniata</taxon>
        <taxon>Vertebrata</taxon>
        <taxon>Euteleostomi</taxon>
        <taxon>Amphibia</taxon>
        <taxon>Gymnophiona</taxon>
        <taxon>Siphonopidae</taxon>
        <taxon>Microcaecilia</taxon>
    </lineage>
</organism>
<dbReference type="OrthoDB" id="10481187at2759"/>
<dbReference type="InParanoid" id="A0A6P7XD87"/>
<proteinExistence type="predicted"/>
<dbReference type="GeneID" id="115464950"/>
<gene>
    <name evidence="2" type="primary">LOC115464950</name>
</gene>
<accession>A0A6P7XD87</accession>
<reference evidence="2" key="1">
    <citation type="submission" date="2025-08" db="UniProtKB">
        <authorList>
            <consortium name="RefSeq"/>
        </authorList>
    </citation>
    <scope>IDENTIFICATION</scope>
</reference>
<protein>
    <submittedName>
        <fullName evidence="2">Uncharacterized protein LOC115464950 isoform X1</fullName>
    </submittedName>
</protein>
<dbReference type="AlphaFoldDB" id="A0A6P7XD87"/>
<dbReference type="KEGG" id="muo:115464950"/>
<evidence type="ECO:0000313" key="1">
    <source>
        <dbReference type="Proteomes" id="UP000515156"/>
    </source>
</evidence>
<dbReference type="RefSeq" id="XP_030051201.1">
    <property type="nucleotide sequence ID" value="XM_030195341.1"/>
</dbReference>
<keyword evidence="1" id="KW-1185">Reference proteome</keyword>
<dbReference type="Proteomes" id="UP000515156">
    <property type="component" value="Chromosome 3"/>
</dbReference>